<dbReference type="AlphaFoldDB" id="A0A1D7QY57"/>
<evidence type="ECO:0000256" key="2">
    <source>
        <dbReference type="ARBA" id="ARBA00012782"/>
    </source>
</evidence>
<evidence type="ECO:0000256" key="1">
    <source>
        <dbReference type="ARBA" id="ARBA00006773"/>
    </source>
</evidence>
<dbReference type="GO" id="GO:0000034">
    <property type="term" value="F:adenine deaminase activity"/>
    <property type="evidence" value="ECO:0007669"/>
    <property type="project" value="UniProtKB-EC"/>
</dbReference>
<dbReference type="InterPro" id="IPR006680">
    <property type="entry name" value="Amidohydro-rel"/>
</dbReference>
<comment type="catalytic activity">
    <reaction evidence="4">
        <text>adenine + H2O + H(+) = hypoxanthine + NH4(+)</text>
        <dbReference type="Rhea" id="RHEA:23688"/>
        <dbReference type="ChEBI" id="CHEBI:15377"/>
        <dbReference type="ChEBI" id="CHEBI:15378"/>
        <dbReference type="ChEBI" id="CHEBI:16708"/>
        <dbReference type="ChEBI" id="CHEBI:17368"/>
        <dbReference type="ChEBI" id="CHEBI:28938"/>
        <dbReference type="EC" id="3.5.4.2"/>
    </reaction>
</comment>
<evidence type="ECO:0000313" key="8">
    <source>
        <dbReference type="Proteomes" id="UP000094463"/>
    </source>
</evidence>
<dbReference type="EC" id="3.5.4.2" evidence="2"/>
<dbReference type="PANTHER" id="PTHR11113:SF6">
    <property type="entry name" value="ADENINE DEAMINASE YERA-RELATED"/>
    <property type="match status" value="1"/>
</dbReference>
<dbReference type="InterPro" id="IPR011059">
    <property type="entry name" value="Metal-dep_hydrolase_composite"/>
</dbReference>
<dbReference type="Gene3D" id="2.30.40.10">
    <property type="entry name" value="Urease, subunit C, domain 1"/>
    <property type="match status" value="1"/>
</dbReference>
<protein>
    <recommendedName>
        <fullName evidence="2">adenine deaminase</fullName>
        <ecNumber evidence="2">3.5.4.2</ecNumber>
    </recommendedName>
</protein>
<evidence type="ECO:0000256" key="3">
    <source>
        <dbReference type="ARBA" id="ARBA00022801"/>
    </source>
</evidence>
<evidence type="ECO:0000259" key="5">
    <source>
        <dbReference type="Pfam" id="PF01979"/>
    </source>
</evidence>
<evidence type="ECO:0000313" key="7">
    <source>
        <dbReference type="EMBL" id="AOM83943.1"/>
    </source>
</evidence>
<keyword evidence="8" id="KW-1185">Reference proteome</keyword>
<feature type="domain" description="Adenine deaminase C-terminal" evidence="6">
    <location>
        <begin position="431"/>
        <end position="574"/>
    </location>
</feature>
<gene>
    <name evidence="7" type="primary">ade-2</name>
    <name evidence="7" type="ORF">BBEV_2604</name>
</gene>
<comment type="similarity">
    <text evidence="1">Belongs to the metallo-dependent hydrolases superfamily. Adenine deaminase family.</text>
</comment>
<dbReference type="SUPFAM" id="SSF51556">
    <property type="entry name" value="Metallo-dependent hydrolases"/>
    <property type="match status" value="1"/>
</dbReference>
<proteinExistence type="inferred from homology"/>
<reference evidence="7 8" key="1">
    <citation type="submission" date="2015-08" db="EMBL/GenBank/DDBJ databases">
        <title>The complete genome sequence of Bacillus beveridgei MLTeJB.</title>
        <authorList>
            <person name="Hanson T.E."/>
            <person name="Mesa C."/>
            <person name="Basesman S.M."/>
            <person name="Oremland R.S."/>
        </authorList>
    </citation>
    <scope>NUCLEOTIDE SEQUENCE [LARGE SCALE GENOMIC DNA]</scope>
    <source>
        <strain evidence="7 8">MLTeJB</strain>
    </source>
</reference>
<dbReference type="RefSeq" id="WP_069365868.1">
    <property type="nucleotide sequence ID" value="NZ_CP012502.1"/>
</dbReference>
<dbReference type="InterPro" id="IPR026912">
    <property type="entry name" value="Adenine_deam_C"/>
</dbReference>
<dbReference type="Pfam" id="PF01979">
    <property type="entry name" value="Amidohydro_1"/>
    <property type="match status" value="1"/>
</dbReference>
<dbReference type="Proteomes" id="UP000094463">
    <property type="component" value="Chromosome"/>
</dbReference>
<dbReference type="InterPro" id="IPR032466">
    <property type="entry name" value="Metal_Hydrolase"/>
</dbReference>
<organism evidence="7 8">
    <name type="scientific">Salisediminibacterium beveridgei</name>
    <dbReference type="NCBI Taxonomy" id="632773"/>
    <lineage>
        <taxon>Bacteria</taxon>
        <taxon>Bacillati</taxon>
        <taxon>Bacillota</taxon>
        <taxon>Bacilli</taxon>
        <taxon>Bacillales</taxon>
        <taxon>Bacillaceae</taxon>
        <taxon>Salisediminibacterium</taxon>
    </lineage>
</organism>
<feature type="domain" description="Amidohydrolase-related" evidence="5">
    <location>
        <begin position="80"/>
        <end position="364"/>
    </location>
</feature>
<sequence>MVRGFSHYWNKKEIRDQLAVVQGKKAPTTVLTGGKYLNSFRKIWQEGNIWIHKDRIIYTGTSMPENTDNVTIIDLKGKAVVPGYIEHHAHPFQLYNPLTLAKYAAERGTTTLINDNMPFIFHLTNDNALRLIEDLQTSQPATLLWWARYDGQTELINDHNLFLHSNMKAWLDHPYVVQGGELTDWPSVLKGNDQMLHWMLKTKDVKKPIEGHLPGAGEKTLAQMAILGVNGDHEAMSGEDILKRLDVGMTASIRHSSIRPDLPKIIRELHELGLTHYDHLMMNTDGSPPHFLENGMMDHLIELAVAEGVPMIEAINMCTVNVARHFYMDDVIGMIAPGRLANLNILEDTENPRPVDVMAKGTWVRKNNVPCYPEIDFDWASYGFTPQEIEWELSYKDFHFSMPVGVEMINEVIMKPYRIGFNLTFEELPEQSDEMFMIFADRHGKWIVSTLIKGFATDIYGMASSFSGTGDIILIGKSKQGLLDAFQEMKQMGGGIVVMDRDGPAARVPLVISGVLSDKAIDGGLMAEEKQLREVLKERGYKFNDPIYSLLFFSSTHLPYVRVTQRGIFDVKKKRVLFPSIMR</sequence>
<accession>A0A1D7QY57</accession>
<dbReference type="EMBL" id="CP012502">
    <property type="protein sequence ID" value="AOM83943.1"/>
    <property type="molecule type" value="Genomic_DNA"/>
</dbReference>
<dbReference type="SUPFAM" id="SSF51338">
    <property type="entry name" value="Composite domain of metallo-dependent hydrolases"/>
    <property type="match status" value="1"/>
</dbReference>
<dbReference type="Gene3D" id="3.20.20.140">
    <property type="entry name" value="Metal-dependent hydrolases"/>
    <property type="match status" value="1"/>
</dbReference>
<dbReference type="KEGG" id="bbev:BBEV_2604"/>
<dbReference type="Pfam" id="PF13382">
    <property type="entry name" value="Adenine_deam_C"/>
    <property type="match status" value="1"/>
</dbReference>
<keyword evidence="3 7" id="KW-0378">Hydrolase</keyword>
<dbReference type="PANTHER" id="PTHR11113">
    <property type="entry name" value="N-ACETYLGLUCOSAMINE-6-PHOSPHATE DEACETYLASE"/>
    <property type="match status" value="1"/>
</dbReference>
<evidence type="ECO:0000256" key="4">
    <source>
        <dbReference type="ARBA" id="ARBA00047720"/>
    </source>
</evidence>
<dbReference type="PATRIC" id="fig|632773.3.peg.2737"/>
<evidence type="ECO:0000259" key="6">
    <source>
        <dbReference type="Pfam" id="PF13382"/>
    </source>
</evidence>
<dbReference type="OrthoDB" id="9775607at2"/>
<dbReference type="STRING" id="632773.BBEV_2604"/>
<name>A0A1D7QY57_9BACI</name>